<dbReference type="EMBL" id="BOMH01000061">
    <property type="protein sequence ID" value="GID69465.1"/>
    <property type="molecule type" value="Genomic_DNA"/>
</dbReference>
<evidence type="ECO:0000313" key="2">
    <source>
        <dbReference type="EMBL" id="GID69465.1"/>
    </source>
</evidence>
<dbReference type="PROSITE" id="PS51318">
    <property type="entry name" value="TAT"/>
    <property type="match status" value="1"/>
</dbReference>
<dbReference type="PROSITE" id="PS51257">
    <property type="entry name" value="PROKAR_LIPOPROTEIN"/>
    <property type="match status" value="1"/>
</dbReference>
<accession>A0A919INS1</accession>
<dbReference type="InterPro" id="IPR015943">
    <property type="entry name" value="WD40/YVTN_repeat-like_dom_sf"/>
</dbReference>
<dbReference type="AlphaFoldDB" id="A0A919INS1"/>
<sequence length="399" mass="41369">MTTRRTFLALTGVAGLALAGCRDRATTAAAPLTDVLIAETGGGLVRVSPAAEQAYGTAAALSVDGAWLAVVREKSLSLIETATGAQTAAIGVAAGWLPRVISPDGRACALTRTPAAVIPSGRARTPLTVVTDGNAREYDLPGTIEPDAFSTAADGLFVLDWLPAGNPGHYRVRRLDLASGRLEPLLTRNKVPVPNGTEEEMRGEGRQAVLTRGGQLLLTLYTHQPGHQHTRDLISGRPGNAHAFVHVLNLAEGWAYCLDLPHPFGEGPAQGHAIAADTWGAAVVDSTSGKIAYASTESLAVDRVVSAPLPAGTTTALAIGPDRRLFAGAGDRIIVLNRESDAVEATWPVPGQVRGLGLSRDGTRLYAGTAGAVHWFSAADGAHLGSRPVPDPADLRSVA</sequence>
<proteinExistence type="predicted"/>
<name>A0A919INS1_9ACTN</name>
<dbReference type="SUPFAM" id="SSF50969">
    <property type="entry name" value="YVTN repeat-like/Quinoprotein amine dehydrogenase"/>
    <property type="match status" value="1"/>
</dbReference>
<dbReference type="InterPro" id="IPR006311">
    <property type="entry name" value="TAT_signal"/>
</dbReference>
<evidence type="ECO:0000256" key="1">
    <source>
        <dbReference type="SAM" id="SignalP"/>
    </source>
</evidence>
<keyword evidence="1" id="KW-0732">Signal</keyword>
<dbReference type="InterPro" id="IPR011044">
    <property type="entry name" value="Quino_amine_DH_bsu"/>
</dbReference>
<dbReference type="RefSeq" id="WP_203751916.1">
    <property type="nucleotide sequence ID" value="NZ_BAAAUC010000005.1"/>
</dbReference>
<gene>
    <name evidence="2" type="ORF">Acy02nite_73460</name>
</gene>
<keyword evidence="3" id="KW-1185">Reference proteome</keyword>
<evidence type="ECO:0000313" key="3">
    <source>
        <dbReference type="Proteomes" id="UP000619479"/>
    </source>
</evidence>
<feature type="chain" id="PRO_5038511933" evidence="1">
    <location>
        <begin position="20"/>
        <end position="399"/>
    </location>
</feature>
<dbReference type="Gene3D" id="2.130.10.10">
    <property type="entry name" value="YVTN repeat-like/Quinoprotein amine dehydrogenase"/>
    <property type="match status" value="2"/>
</dbReference>
<feature type="signal peptide" evidence="1">
    <location>
        <begin position="1"/>
        <end position="19"/>
    </location>
</feature>
<comment type="caution">
    <text evidence="2">The sequence shown here is derived from an EMBL/GenBank/DDBJ whole genome shotgun (WGS) entry which is preliminary data.</text>
</comment>
<dbReference type="Proteomes" id="UP000619479">
    <property type="component" value="Unassembled WGS sequence"/>
</dbReference>
<protein>
    <submittedName>
        <fullName evidence="2">Uncharacterized protein</fullName>
    </submittedName>
</protein>
<reference evidence="2" key="1">
    <citation type="submission" date="2021-01" db="EMBL/GenBank/DDBJ databases">
        <title>Whole genome shotgun sequence of Actinoplanes cyaneus NBRC 14990.</title>
        <authorList>
            <person name="Komaki H."/>
            <person name="Tamura T."/>
        </authorList>
    </citation>
    <scope>NUCLEOTIDE SEQUENCE</scope>
    <source>
        <strain evidence="2">NBRC 14990</strain>
    </source>
</reference>
<organism evidence="2 3">
    <name type="scientific">Actinoplanes cyaneus</name>
    <dbReference type="NCBI Taxonomy" id="52696"/>
    <lineage>
        <taxon>Bacteria</taxon>
        <taxon>Bacillati</taxon>
        <taxon>Actinomycetota</taxon>
        <taxon>Actinomycetes</taxon>
        <taxon>Micromonosporales</taxon>
        <taxon>Micromonosporaceae</taxon>
        <taxon>Actinoplanes</taxon>
    </lineage>
</organism>